<protein>
    <submittedName>
        <fullName evidence="1">Uncharacterized protein</fullName>
    </submittedName>
</protein>
<proteinExistence type="predicted"/>
<gene>
    <name evidence="1" type="ORF">UFOVP517_9</name>
</gene>
<dbReference type="EMBL" id="LR796489">
    <property type="protein sequence ID" value="CAB4147050.1"/>
    <property type="molecule type" value="Genomic_DNA"/>
</dbReference>
<reference evidence="1" key="1">
    <citation type="submission" date="2020-04" db="EMBL/GenBank/DDBJ databases">
        <authorList>
            <person name="Chiriac C."/>
            <person name="Salcher M."/>
            <person name="Ghai R."/>
            <person name="Kavagutti S V."/>
        </authorList>
    </citation>
    <scope>NUCLEOTIDE SEQUENCE</scope>
</reference>
<evidence type="ECO:0000313" key="1">
    <source>
        <dbReference type="EMBL" id="CAB4147050.1"/>
    </source>
</evidence>
<name>A0A6J5MPR7_9CAUD</name>
<accession>A0A6J5MPR7</accession>
<sequence>MSKTEALTARLDLKVAPQILADLDIEISRLRLTKQMFGNRRPRHAALVMVAIKQFMTLAPELRDSAYDRWFGELSGETPATVVLNTASVN</sequence>
<organism evidence="1">
    <name type="scientific">uncultured Caudovirales phage</name>
    <dbReference type="NCBI Taxonomy" id="2100421"/>
    <lineage>
        <taxon>Viruses</taxon>
        <taxon>Duplodnaviria</taxon>
        <taxon>Heunggongvirae</taxon>
        <taxon>Uroviricota</taxon>
        <taxon>Caudoviricetes</taxon>
        <taxon>Peduoviridae</taxon>
        <taxon>Maltschvirus</taxon>
        <taxon>Maltschvirus maltsch</taxon>
    </lineage>
</organism>